<gene>
    <name evidence="5" type="ORF">FOB82_08980</name>
</gene>
<dbReference type="EMBL" id="CP046322">
    <property type="protein sequence ID" value="QGS35057.1"/>
    <property type="molecule type" value="Genomic_DNA"/>
</dbReference>
<feature type="domain" description="HTH tetR-type" evidence="4">
    <location>
        <begin position="10"/>
        <end position="70"/>
    </location>
</feature>
<dbReference type="RefSeq" id="WP_155869718.1">
    <property type="nucleotide sequence ID" value="NZ_CP046322.1"/>
</dbReference>
<keyword evidence="1 2" id="KW-0238">DNA-binding</keyword>
<name>A0A6B8TDW3_9CORY</name>
<dbReference type="AlphaFoldDB" id="A0A6B8TDW3"/>
<dbReference type="KEGG" id="cxe:FOB82_08980"/>
<feature type="region of interest" description="Disordered" evidence="3">
    <location>
        <begin position="170"/>
        <end position="200"/>
    </location>
</feature>
<feature type="DNA-binding region" description="H-T-H motif" evidence="2">
    <location>
        <begin position="33"/>
        <end position="52"/>
    </location>
</feature>
<dbReference type="InterPro" id="IPR009057">
    <property type="entry name" value="Homeodomain-like_sf"/>
</dbReference>
<dbReference type="InterPro" id="IPR050109">
    <property type="entry name" value="HTH-type_TetR-like_transc_reg"/>
</dbReference>
<dbReference type="Proteomes" id="UP000426857">
    <property type="component" value="Chromosome"/>
</dbReference>
<evidence type="ECO:0000256" key="1">
    <source>
        <dbReference type="ARBA" id="ARBA00023125"/>
    </source>
</evidence>
<reference evidence="5 6" key="1">
    <citation type="submission" date="2019-11" db="EMBL/GenBank/DDBJ databases">
        <title>FDA dAtabase for Regulatory Grade micrObial Sequences (FDA-ARGOS): Supporting development and validation of Infectious Disease Dx tests.</title>
        <authorList>
            <person name="Kerrigan L."/>
            <person name="Long C."/>
            <person name="Tallon L."/>
            <person name="Sadzewicz L."/>
            <person name="Vavikolanu K."/>
            <person name="Mehta A."/>
            <person name="Aluvathingal J."/>
            <person name="Nadendla S."/>
            <person name="Yan Y."/>
            <person name="Sichtig H."/>
        </authorList>
    </citation>
    <scope>NUCLEOTIDE SEQUENCE [LARGE SCALE GENOMIC DNA]</scope>
    <source>
        <strain evidence="5 6">FDAARGOS_674</strain>
    </source>
</reference>
<dbReference type="PROSITE" id="PS50977">
    <property type="entry name" value="HTH_TETR_2"/>
    <property type="match status" value="1"/>
</dbReference>
<feature type="compositionally biased region" description="Basic and acidic residues" evidence="3">
    <location>
        <begin position="190"/>
        <end position="200"/>
    </location>
</feature>
<accession>A0A6B8TDW3</accession>
<feature type="compositionally biased region" description="Polar residues" evidence="3">
    <location>
        <begin position="173"/>
        <end position="188"/>
    </location>
</feature>
<proteinExistence type="predicted"/>
<protein>
    <submittedName>
        <fullName evidence="5">TetR family transcriptional regulator</fullName>
    </submittedName>
</protein>
<evidence type="ECO:0000313" key="5">
    <source>
        <dbReference type="EMBL" id="QGS35057.1"/>
    </source>
</evidence>
<evidence type="ECO:0000259" key="4">
    <source>
        <dbReference type="PROSITE" id="PS50977"/>
    </source>
</evidence>
<dbReference type="GO" id="GO:0003700">
    <property type="term" value="F:DNA-binding transcription factor activity"/>
    <property type="evidence" value="ECO:0007669"/>
    <property type="project" value="TreeGrafter"/>
</dbReference>
<dbReference type="InterPro" id="IPR001647">
    <property type="entry name" value="HTH_TetR"/>
</dbReference>
<dbReference type="Gene3D" id="1.10.357.10">
    <property type="entry name" value="Tetracycline Repressor, domain 2"/>
    <property type="match status" value="1"/>
</dbReference>
<evidence type="ECO:0000313" key="6">
    <source>
        <dbReference type="Proteomes" id="UP000426857"/>
    </source>
</evidence>
<sequence>MPKHNHAPQPDTRMRILTCSRELFSQRSFAQVSLKDIAAAAGVSSAMILKHFLSKEQLFERTVDFTDSASALFTGPFDQLGMTSVLETISAPDNAPYSTIRILTITDGGDEALGAIGRRIKEDLLQVLARRIWGCSTITALRRSPTATGRNTASAGVFGVRDHNPFPVRRRSSLASGQIRGNVSNGNSRADPRRLAQELK</sequence>
<dbReference type="PANTHER" id="PTHR30055:SF235">
    <property type="entry name" value="TRANSCRIPTIONAL REGULATORY PROTEIN"/>
    <property type="match status" value="1"/>
</dbReference>
<dbReference type="GO" id="GO:0000976">
    <property type="term" value="F:transcription cis-regulatory region binding"/>
    <property type="evidence" value="ECO:0007669"/>
    <property type="project" value="TreeGrafter"/>
</dbReference>
<dbReference type="PANTHER" id="PTHR30055">
    <property type="entry name" value="HTH-TYPE TRANSCRIPTIONAL REGULATOR RUTR"/>
    <property type="match status" value="1"/>
</dbReference>
<dbReference type="Pfam" id="PF00440">
    <property type="entry name" value="TetR_N"/>
    <property type="match status" value="1"/>
</dbReference>
<evidence type="ECO:0000256" key="2">
    <source>
        <dbReference type="PROSITE-ProRule" id="PRU00335"/>
    </source>
</evidence>
<organism evidence="5 6">
    <name type="scientific">Corynebacterium xerosis</name>
    <dbReference type="NCBI Taxonomy" id="1725"/>
    <lineage>
        <taxon>Bacteria</taxon>
        <taxon>Bacillati</taxon>
        <taxon>Actinomycetota</taxon>
        <taxon>Actinomycetes</taxon>
        <taxon>Mycobacteriales</taxon>
        <taxon>Corynebacteriaceae</taxon>
        <taxon>Corynebacterium</taxon>
    </lineage>
</organism>
<evidence type="ECO:0000256" key="3">
    <source>
        <dbReference type="SAM" id="MobiDB-lite"/>
    </source>
</evidence>
<dbReference type="PRINTS" id="PR00455">
    <property type="entry name" value="HTHTETR"/>
</dbReference>
<dbReference type="SUPFAM" id="SSF46689">
    <property type="entry name" value="Homeodomain-like"/>
    <property type="match status" value="1"/>
</dbReference>